<sequence>MDPELIKDCVHCGFCLPACPTYTLWGEEMDSPRGRIHLMKQHVEGTPLTPEMAGHFDACLGCMACVTACPSGVKYDVLIESARAEVERVHERPPADRAFRALVFSLFPYPRRLRALRLPLRLAERITPRLRPLLERLDPRLAAMAELAPPVARPIWLPPRIAARGRRRAVVGMLTGCVQAEFFPRVNAATARVLAMEGCDVVIPPGQGCCGALSVHSGRAEEAARFARRTIETFERAGVDTVIVNAAGCGSSTKEYAELLSADPAWAGRAGALRFLDFAEFLAELGPAAERHPLPMTVAYHDACHLAHAQGIRAQPRALLGAVPGLELREVPDAAMCCGSAGTYNLFQPEAARELGDRKAEQVLTVGADLLVSANPGCTMQIASAARRHGEHVQVAHTAEVLDASLRALSPKTLTRPPKPSTPRSDPSLEPAPIPASGPALDPASGPGPGRGDAGTGTVGGERAR</sequence>
<accession>A0ABV9E7W8</accession>
<dbReference type="PIRSF" id="PIRSF000139">
    <property type="entry name" value="Glc_ox_4Fe-4S"/>
    <property type="match status" value="1"/>
</dbReference>
<keyword evidence="5 6" id="KW-0411">Iron-sulfur</keyword>
<dbReference type="SUPFAM" id="SSF54862">
    <property type="entry name" value="4Fe-4S ferredoxins"/>
    <property type="match status" value="1"/>
</dbReference>
<dbReference type="EC" id="1.1.99.14" evidence="6"/>
<evidence type="ECO:0000256" key="1">
    <source>
        <dbReference type="ARBA" id="ARBA00022485"/>
    </source>
</evidence>
<keyword evidence="2 6" id="KW-0479">Metal-binding</keyword>
<comment type="catalytic activity">
    <reaction evidence="6">
        <text>(R)-lactate + A = pyruvate + AH2</text>
        <dbReference type="Rhea" id="RHEA:15089"/>
        <dbReference type="ChEBI" id="CHEBI:13193"/>
        <dbReference type="ChEBI" id="CHEBI:15361"/>
        <dbReference type="ChEBI" id="CHEBI:16004"/>
        <dbReference type="ChEBI" id="CHEBI:17499"/>
    </reaction>
</comment>
<reference evidence="10" key="1">
    <citation type="journal article" date="2019" name="Int. J. Syst. Evol. Microbiol.">
        <title>The Global Catalogue of Microorganisms (GCM) 10K type strain sequencing project: providing services to taxonomists for standard genome sequencing and annotation.</title>
        <authorList>
            <consortium name="The Broad Institute Genomics Platform"/>
            <consortium name="The Broad Institute Genome Sequencing Center for Infectious Disease"/>
            <person name="Wu L."/>
            <person name="Ma J."/>
        </authorList>
    </citation>
    <scope>NUCLEOTIDE SEQUENCE [LARGE SCALE GENOMIC DNA]</scope>
    <source>
        <strain evidence="10">CCUG 49560</strain>
    </source>
</reference>
<dbReference type="InterPro" id="IPR009051">
    <property type="entry name" value="Helical_ferredxn"/>
</dbReference>
<evidence type="ECO:0000256" key="4">
    <source>
        <dbReference type="ARBA" id="ARBA00023004"/>
    </source>
</evidence>
<dbReference type="InterPro" id="IPR012257">
    <property type="entry name" value="Glc_ox_4Fe-4S"/>
</dbReference>
<name>A0ABV9E7W8_9ACTN</name>
<comment type="cofactor">
    <cofactor evidence="6">
        <name>[4Fe-4S] cluster</name>
        <dbReference type="ChEBI" id="CHEBI:49883"/>
    </cofactor>
    <text evidence="6">Binds 2 [4Fe-4S] clusters.</text>
</comment>
<comment type="function">
    <text evidence="6">Component of a complex that catalyzes the oxidation of glycolate to glyoxylate.</text>
</comment>
<evidence type="ECO:0000256" key="6">
    <source>
        <dbReference type="PIRNR" id="PIRNR000139"/>
    </source>
</evidence>
<organism evidence="9 10">
    <name type="scientific">Sphaerisporangium corydalis</name>
    <dbReference type="NCBI Taxonomy" id="1441875"/>
    <lineage>
        <taxon>Bacteria</taxon>
        <taxon>Bacillati</taxon>
        <taxon>Actinomycetota</taxon>
        <taxon>Actinomycetes</taxon>
        <taxon>Streptosporangiales</taxon>
        <taxon>Streptosporangiaceae</taxon>
        <taxon>Sphaerisporangium</taxon>
    </lineage>
</organism>
<dbReference type="Gene3D" id="1.10.1060.10">
    <property type="entry name" value="Alpha-helical ferredoxin"/>
    <property type="match status" value="1"/>
</dbReference>
<comment type="caution">
    <text evidence="9">The sequence shown here is derived from an EMBL/GenBank/DDBJ whole genome shotgun (WGS) entry which is preliminary data.</text>
</comment>
<evidence type="ECO:0000313" key="10">
    <source>
        <dbReference type="Proteomes" id="UP001595891"/>
    </source>
</evidence>
<proteinExistence type="predicted"/>
<dbReference type="PROSITE" id="PS51379">
    <property type="entry name" value="4FE4S_FER_2"/>
    <property type="match status" value="2"/>
</dbReference>
<dbReference type="PANTHER" id="PTHR32479">
    <property type="entry name" value="GLYCOLATE OXIDASE IRON-SULFUR SUBUNIT"/>
    <property type="match status" value="1"/>
</dbReference>
<keyword evidence="3" id="KW-0677">Repeat</keyword>
<dbReference type="PROSITE" id="PS00198">
    <property type="entry name" value="4FE4S_FER_1"/>
    <property type="match status" value="1"/>
</dbReference>
<dbReference type="Pfam" id="PF02754">
    <property type="entry name" value="CCG"/>
    <property type="match status" value="2"/>
</dbReference>
<dbReference type="PANTHER" id="PTHR32479:SF17">
    <property type="entry name" value="GLYCOLATE OXIDASE IRON-SULFUR SUBUNIT"/>
    <property type="match status" value="1"/>
</dbReference>
<keyword evidence="10" id="KW-1185">Reference proteome</keyword>
<dbReference type="Proteomes" id="UP001595891">
    <property type="component" value="Unassembled WGS sequence"/>
</dbReference>
<dbReference type="InterPro" id="IPR017896">
    <property type="entry name" value="4Fe4S_Fe-S-bd"/>
</dbReference>
<comment type="catalytic activity">
    <reaction evidence="6">
        <text>glycolate + A = glyoxylate + AH2</text>
        <dbReference type="Rhea" id="RHEA:21264"/>
        <dbReference type="ChEBI" id="CHEBI:13193"/>
        <dbReference type="ChEBI" id="CHEBI:17499"/>
        <dbReference type="ChEBI" id="CHEBI:29805"/>
        <dbReference type="ChEBI" id="CHEBI:36655"/>
        <dbReference type="EC" id="1.1.99.14"/>
    </reaction>
</comment>
<feature type="compositionally biased region" description="Gly residues" evidence="7">
    <location>
        <begin position="447"/>
        <end position="465"/>
    </location>
</feature>
<evidence type="ECO:0000313" key="9">
    <source>
        <dbReference type="EMBL" id="MFC4584641.1"/>
    </source>
</evidence>
<feature type="domain" description="4Fe-4S ferredoxin-type" evidence="8">
    <location>
        <begin position="50"/>
        <end position="80"/>
    </location>
</feature>
<feature type="region of interest" description="Disordered" evidence="7">
    <location>
        <begin position="407"/>
        <end position="465"/>
    </location>
</feature>
<dbReference type="InterPro" id="IPR004017">
    <property type="entry name" value="Cys_rich_dom"/>
</dbReference>
<evidence type="ECO:0000256" key="2">
    <source>
        <dbReference type="ARBA" id="ARBA00022723"/>
    </source>
</evidence>
<dbReference type="InterPro" id="IPR017900">
    <property type="entry name" value="4Fe4S_Fe_S_CS"/>
</dbReference>
<keyword evidence="1 6" id="KW-0004">4Fe-4S</keyword>
<dbReference type="RefSeq" id="WP_262847093.1">
    <property type="nucleotide sequence ID" value="NZ_JANZYP010000057.1"/>
</dbReference>
<evidence type="ECO:0000256" key="5">
    <source>
        <dbReference type="ARBA" id="ARBA00023014"/>
    </source>
</evidence>
<dbReference type="Pfam" id="PF13183">
    <property type="entry name" value="Fer4_8"/>
    <property type="match status" value="1"/>
</dbReference>
<keyword evidence="6" id="KW-0249">Electron transport</keyword>
<keyword evidence="4 6" id="KW-0408">Iron</keyword>
<keyword evidence="6" id="KW-0813">Transport</keyword>
<feature type="domain" description="4Fe-4S ferredoxin-type" evidence="8">
    <location>
        <begin position="1"/>
        <end position="29"/>
    </location>
</feature>
<evidence type="ECO:0000256" key="7">
    <source>
        <dbReference type="SAM" id="MobiDB-lite"/>
    </source>
</evidence>
<dbReference type="EMBL" id="JBHSFN010000001">
    <property type="protein sequence ID" value="MFC4584641.1"/>
    <property type="molecule type" value="Genomic_DNA"/>
</dbReference>
<gene>
    <name evidence="9" type="ORF">ACFO8L_01055</name>
</gene>
<protein>
    <recommendedName>
        <fullName evidence="6">Glycolate oxidase iron-sulfur subunit</fullName>
        <ecNumber evidence="6">1.1.99.14</ecNumber>
    </recommendedName>
</protein>
<evidence type="ECO:0000259" key="8">
    <source>
        <dbReference type="PROSITE" id="PS51379"/>
    </source>
</evidence>
<evidence type="ECO:0000256" key="3">
    <source>
        <dbReference type="ARBA" id="ARBA00022737"/>
    </source>
</evidence>